<dbReference type="PANTHER" id="PTHR43300:SF7">
    <property type="entry name" value="UDP-N-ACETYLBACILLOSAMINE N-ACETYLTRANSFERASE"/>
    <property type="match status" value="1"/>
</dbReference>
<feature type="active site" description="Proton acceptor" evidence="2">
    <location>
        <position position="134"/>
    </location>
</feature>
<evidence type="ECO:0000313" key="5">
    <source>
        <dbReference type="EMBL" id="SAB36935.1"/>
    </source>
</evidence>
<dbReference type="Proteomes" id="UP000077278">
    <property type="component" value="Unassembled WGS sequence"/>
</dbReference>
<organism evidence="5 8">
    <name type="scientific">Enterobacter roggenkampii</name>
    <dbReference type="NCBI Taxonomy" id="1812935"/>
    <lineage>
        <taxon>Bacteria</taxon>
        <taxon>Pseudomonadati</taxon>
        <taxon>Pseudomonadota</taxon>
        <taxon>Gammaproteobacteria</taxon>
        <taxon>Enterobacterales</taxon>
        <taxon>Enterobacteriaceae</taxon>
        <taxon>Enterobacter</taxon>
        <taxon>Enterobacter cloacae complex</taxon>
    </lineage>
</organism>
<protein>
    <submittedName>
        <fullName evidence="5">Acetyltransferase</fullName>
        <ecNumber evidence="5">2.3.1.89</ecNumber>
    </submittedName>
</protein>
<evidence type="ECO:0000313" key="6">
    <source>
        <dbReference type="EMBL" id="SAB39246.1"/>
    </source>
</evidence>
<dbReference type="EMBL" id="FKDK01000028">
    <property type="protein sequence ID" value="SAB39246.1"/>
    <property type="molecule type" value="Genomic_DNA"/>
</dbReference>
<dbReference type="EC" id="2.3.1.89" evidence="5"/>
<evidence type="ECO:0000313" key="8">
    <source>
        <dbReference type="Proteomes" id="UP000077278"/>
    </source>
</evidence>
<dbReference type="GO" id="GO:0047200">
    <property type="term" value="F:tetrahydrodipicolinate N-acetyltransferase activity"/>
    <property type="evidence" value="ECO:0007669"/>
    <property type="project" value="UniProtKB-EC"/>
</dbReference>
<dbReference type="EMBL" id="FKDD01000001">
    <property type="protein sequence ID" value="SAB36935.1"/>
    <property type="molecule type" value="Genomic_DNA"/>
</dbReference>
<feature type="site" description="Increases basicity of active site His" evidence="2">
    <location>
        <position position="135"/>
    </location>
</feature>
<dbReference type="InterPro" id="IPR041561">
    <property type="entry name" value="PglD_N"/>
</dbReference>
<comment type="similarity">
    <text evidence="1">Belongs to the transferase hexapeptide repeat family.</text>
</comment>
<dbReference type="Gene3D" id="3.40.50.20">
    <property type="match status" value="1"/>
</dbReference>
<dbReference type="Proteomes" id="UP000077063">
    <property type="component" value="Unassembled WGS sequence"/>
</dbReference>
<sequence>MKLAIYGAGGLGREVLELAQEINATESRWDALCLVDDNPQFDQLNSYPIVPLNALIPDECEIVIAVGEPSLRRTLGQRAFEGGFRLATLVHPSARLSRSCTLGEGCVISYGAFISCDTVISRNVHLQPNASLGHDCHIGQDSIISSYANLAGKCRIGERVFIGMNAVIREATAIGDDTIISMGAAVFNDIAPTMIVMGNPARAIRPNIDNKVFK</sequence>
<feature type="binding site" evidence="3">
    <location>
        <position position="67"/>
    </location>
    <ligand>
        <name>substrate</name>
    </ligand>
</feature>
<dbReference type="InterPro" id="IPR001451">
    <property type="entry name" value="Hexapep"/>
</dbReference>
<dbReference type="NCBIfam" id="TIGR03570">
    <property type="entry name" value="NeuD_NnaD"/>
    <property type="match status" value="1"/>
</dbReference>
<dbReference type="CDD" id="cd03360">
    <property type="entry name" value="LbH_AT_putative"/>
    <property type="match status" value="1"/>
</dbReference>
<dbReference type="AlphaFoldDB" id="A0A8B3UZX1"/>
<dbReference type="Pfam" id="PF00132">
    <property type="entry name" value="Hexapep"/>
    <property type="match status" value="2"/>
</dbReference>
<evidence type="ECO:0000256" key="2">
    <source>
        <dbReference type="PIRSR" id="PIRSR620019-1"/>
    </source>
</evidence>
<evidence type="ECO:0000256" key="1">
    <source>
        <dbReference type="ARBA" id="ARBA00007274"/>
    </source>
</evidence>
<feature type="domain" description="PglD N-terminal" evidence="4">
    <location>
        <begin position="2"/>
        <end position="75"/>
    </location>
</feature>
<dbReference type="RefSeq" id="WP_023325549.1">
    <property type="nucleotide sequence ID" value="NZ_BRRM01000001.1"/>
</dbReference>
<dbReference type="InterPro" id="IPR011004">
    <property type="entry name" value="Trimer_LpxA-like_sf"/>
</dbReference>
<dbReference type="InterPro" id="IPR020019">
    <property type="entry name" value="AcTrfase_PglD-like"/>
</dbReference>
<evidence type="ECO:0000256" key="3">
    <source>
        <dbReference type="PIRSR" id="PIRSR620019-2"/>
    </source>
</evidence>
<evidence type="ECO:0000313" key="7">
    <source>
        <dbReference type="Proteomes" id="UP000077063"/>
    </source>
</evidence>
<keyword evidence="5" id="KW-0012">Acyltransferase</keyword>
<dbReference type="SUPFAM" id="SSF51161">
    <property type="entry name" value="Trimeric LpxA-like enzymes"/>
    <property type="match status" value="1"/>
</dbReference>
<dbReference type="InterPro" id="IPR050179">
    <property type="entry name" value="Trans_hexapeptide_repeat"/>
</dbReference>
<accession>A0A8B3UZX1</accession>
<keyword evidence="5" id="KW-0808">Transferase</keyword>
<gene>
    <name evidence="5" type="primary">dapH</name>
    <name evidence="5" type="ORF">SAMEA2273136_00333</name>
    <name evidence="6" type="ORF">SAMEA2273443_04613</name>
</gene>
<dbReference type="Gene3D" id="2.160.10.10">
    <property type="entry name" value="Hexapeptide repeat proteins"/>
    <property type="match status" value="1"/>
</dbReference>
<comment type="caution">
    <text evidence="5">The sequence shown here is derived from an EMBL/GenBank/DDBJ whole genome shotgun (WGS) entry which is preliminary data.</text>
</comment>
<dbReference type="PANTHER" id="PTHR43300">
    <property type="entry name" value="ACETYLTRANSFERASE"/>
    <property type="match status" value="1"/>
</dbReference>
<evidence type="ECO:0000259" key="4">
    <source>
        <dbReference type="Pfam" id="PF17836"/>
    </source>
</evidence>
<proteinExistence type="inferred from homology"/>
<name>A0A8B3UZX1_9ENTR</name>
<dbReference type="Pfam" id="PF17836">
    <property type="entry name" value="PglD_N"/>
    <property type="match status" value="1"/>
</dbReference>
<reference evidence="7 8" key="1">
    <citation type="submission" date="2016-03" db="EMBL/GenBank/DDBJ databases">
        <authorList>
            <consortium name="Pathogen Informatics"/>
        </authorList>
    </citation>
    <scope>NUCLEOTIDE SEQUENCE [LARGE SCALE GENOMIC DNA]</scope>
    <source>
        <strain evidence="7">e2161</strain>
        <strain evidence="6">E2161</strain>
        <strain evidence="5">E264</strain>
        <strain evidence="8">e264</strain>
    </source>
</reference>
<keyword evidence="7" id="KW-1185">Reference proteome</keyword>